<dbReference type="AlphaFoldDB" id="A0A7J7IJJ4"/>
<dbReference type="Gene3D" id="1.10.3520.10">
    <property type="entry name" value="Glycolipid transfer protein"/>
    <property type="match status" value="1"/>
</dbReference>
<organism evidence="2 3">
    <name type="scientific">Cyanidiococcus yangmingshanensis</name>
    <dbReference type="NCBI Taxonomy" id="2690220"/>
    <lineage>
        <taxon>Eukaryota</taxon>
        <taxon>Rhodophyta</taxon>
        <taxon>Bangiophyceae</taxon>
        <taxon>Cyanidiales</taxon>
        <taxon>Cyanidiaceae</taxon>
        <taxon>Cyanidiococcus</taxon>
    </lineage>
</organism>
<dbReference type="GO" id="GO:1902387">
    <property type="term" value="F:ceramide 1-phosphate binding"/>
    <property type="evidence" value="ECO:0007669"/>
    <property type="project" value="TreeGrafter"/>
</dbReference>
<dbReference type="InterPro" id="IPR036497">
    <property type="entry name" value="GLTP_sf"/>
</dbReference>
<dbReference type="Proteomes" id="UP000530660">
    <property type="component" value="Unassembled WGS sequence"/>
</dbReference>
<feature type="domain" description="Glycolipid transfer protein" evidence="1">
    <location>
        <begin position="64"/>
        <end position="210"/>
    </location>
</feature>
<dbReference type="Pfam" id="PF08718">
    <property type="entry name" value="GLTP"/>
    <property type="match status" value="1"/>
</dbReference>
<evidence type="ECO:0000313" key="2">
    <source>
        <dbReference type="EMBL" id="KAF6003253.1"/>
    </source>
</evidence>
<dbReference type="GO" id="GO:0005829">
    <property type="term" value="C:cytosol"/>
    <property type="evidence" value="ECO:0007669"/>
    <property type="project" value="TreeGrafter"/>
</dbReference>
<evidence type="ECO:0000259" key="1">
    <source>
        <dbReference type="Pfam" id="PF08718"/>
    </source>
</evidence>
<keyword evidence="3" id="KW-1185">Reference proteome</keyword>
<dbReference type="InterPro" id="IPR014830">
    <property type="entry name" value="Glycolipid_transfer_prot_dom"/>
</dbReference>
<gene>
    <name evidence="2" type="ORF">F1559_002021</name>
</gene>
<dbReference type="OrthoDB" id="1207at2759"/>
<comment type="caution">
    <text evidence="2">The sequence shown here is derived from an EMBL/GenBank/DDBJ whole genome shotgun (WGS) entry which is preliminary data.</text>
</comment>
<dbReference type="GO" id="GO:0016020">
    <property type="term" value="C:membrane"/>
    <property type="evidence" value="ECO:0007669"/>
    <property type="project" value="TreeGrafter"/>
</dbReference>
<evidence type="ECO:0000313" key="3">
    <source>
        <dbReference type="Proteomes" id="UP000530660"/>
    </source>
</evidence>
<dbReference type="GO" id="GO:1902388">
    <property type="term" value="F:ceramide 1-phosphate transfer activity"/>
    <property type="evidence" value="ECO:0007669"/>
    <property type="project" value="TreeGrafter"/>
</dbReference>
<dbReference type="PANTHER" id="PTHR10219">
    <property type="entry name" value="GLYCOLIPID TRANSFER PROTEIN-RELATED"/>
    <property type="match status" value="1"/>
</dbReference>
<protein>
    <recommendedName>
        <fullName evidence="1">Glycolipid transfer protein domain-containing protein</fullName>
    </recommendedName>
</protein>
<accession>A0A7J7IJJ4</accession>
<proteinExistence type="predicted"/>
<dbReference type="EMBL" id="VWRR01000007">
    <property type="protein sequence ID" value="KAF6003253.1"/>
    <property type="molecule type" value="Genomic_DNA"/>
</dbReference>
<name>A0A7J7IJJ4_9RHOD</name>
<dbReference type="SUPFAM" id="SSF110004">
    <property type="entry name" value="Glycolipid transfer protein, GLTP"/>
    <property type="match status" value="1"/>
</dbReference>
<reference evidence="2 3" key="1">
    <citation type="journal article" date="2020" name="J. Phycol.">
        <title>Comparative genome analysis reveals Cyanidiococcus gen. nov., a new extremophilic red algal genus sister to Cyanidioschyzon (Cyanidioschyzonaceae, Rhodophyta).</title>
        <authorList>
            <person name="Liu S.-L."/>
            <person name="Chiang Y.-R."/>
            <person name="Yoon H.S."/>
            <person name="Fu H.-Y."/>
        </authorList>
    </citation>
    <scope>NUCLEOTIDE SEQUENCE [LARGE SCALE GENOMIC DNA]</scope>
    <source>
        <strain evidence="2 3">THAL066</strain>
    </source>
</reference>
<sequence length="227" mass="25997">MDDFGSRTSLEFRDVDSLSVPLATSMTTLRDTPFSFEKFLQAFERIRFDEPPAAEPWPLPYLFDFVQALTTVADIFQHLGTAFTFVRQDVLEKRDTLWAIYRSDPKRNATIRQVIERETQQGLLNTGSGKEGGARNILRMMWCLRFIQVLMREIAKCPSEAYNRRSATRDCVWTAYQEALREHHGSMVVAAVRAALIFVPPLDQFLRSIGVESLSEGRVFATRSGMF</sequence>
<dbReference type="PANTHER" id="PTHR10219:SF43">
    <property type="entry name" value="GLYCOLIPID TRANSFER PROTEIN DOMAIN-CONTAINING PROTEIN"/>
    <property type="match status" value="1"/>
</dbReference>